<keyword evidence="7" id="KW-1185">Reference proteome</keyword>
<evidence type="ECO:0000256" key="5">
    <source>
        <dbReference type="PIRSR" id="PIRSR606689-2"/>
    </source>
</evidence>
<accession>A0A8U0WPC2</accession>
<dbReference type="InterPro" id="IPR006689">
    <property type="entry name" value="Small_GTPase_ARF/SAR"/>
</dbReference>
<keyword evidence="5" id="KW-0460">Magnesium</keyword>
<dbReference type="RefSeq" id="XP_650672.1">
    <property type="nucleotide sequence ID" value="XM_645580.1"/>
</dbReference>
<evidence type="ECO:0000313" key="7">
    <source>
        <dbReference type="Proteomes" id="UP000001926"/>
    </source>
</evidence>
<dbReference type="KEGG" id="ehi:EHI_107150"/>
<keyword evidence="2 4" id="KW-0547">Nucleotide-binding</keyword>
<evidence type="ECO:0000256" key="3">
    <source>
        <dbReference type="ARBA" id="ARBA00023134"/>
    </source>
</evidence>
<dbReference type="Gene3D" id="3.40.50.300">
    <property type="entry name" value="P-loop containing nucleotide triphosphate hydrolases"/>
    <property type="match status" value="1"/>
</dbReference>
<evidence type="ECO:0000256" key="1">
    <source>
        <dbReference type="ARBA" id="ARBA00010142"/>
    </source>
</evidence>
<keyword evidence="3 4" id="KW-0342">GTP-binding</keyword>
<dbReference type="GO" id="GO:0003924">
    <property type="term" value="F:GTPase activity"/>
    <property type="evidence" value="ECO:0007669"/>
    <property type="project" value="InterPro"/>
</dbReference>
<protein>
    <submittedName>
        <fullName evidence="6">ADP-ribosylation factor, putative</fullName>
    </submittedName>
</protein>
<gene>
    <name evidence="6" type="ORF">EHI_107150</name>
</gene>
<keyword evidence="5" id="KW-0479">Metal-binding</keyword>
<reference evidence="6" key="2">
    <citation type="submission" date="2007-03" db="EMBL/GenBank/DDBJ databases">
        <authorList>
            <person name="Lorenzi H."/>
            <person name="Amedeo P."/>
            <person name="Inman J."/>
            <person name="Schobel S."/>
            <person name="Caler E."/>
        </authorList>
    </citation>
    <scope>GENOME REANNOTATION</scope>
    <source>
        <strain evidence="6">HM-1:IMSS</strain>
    </source>
</reference>
<dbReference type="OrthoDB" id="25466at2759"/>
<dbReference type="InterPro" id="IPR005225">
    <property type="entry name" value="Small_GTP-bd"/>
</dbReference>
<dbReference type="SUPFAM" id="SSF52540">
    <property type="entry name" value="P-loop containing nucleoside triphosphate hydrolases"/>
    <property type="match status" value="1"/>
</dbReference>
<dbReference type="GO" id="GO:0046872">
    <property type="term" value="F:metal ion binding"/>
    <property type="evidence" value="ECO:0007669"/>
    <property type="project" value="UniProtKB-KW"/>
</dbReference>
<dbReference type="Proteomes" id="UP000001926">
    <property type="component" value="Partially assembled WGS sequence"/>
</dbReference>
<dbReference type="OMA" id="TAHNEIP"/>
<dbReference type="GO" id="GO:0005794">
    <property type="term" value="C:Golgi apparatus"/>
    <property type="evidence" value="ECO:0000318"/>
    <property type="project" value="GO_Central"/>
</dbReference>
<dbReference type="PANTHER" id="PTHR45909">
    <property type="entry name" value="ADP-RIBOSYLATION FACTOR-RELATED PROTEIN 1"/>
    <property type="match status" value="1"/>
</dbReference>
<dbReference type="Pfam" id="PF00025">
    <property type="entry name" value="Arf"/>
    <property type="match status" value="1"/>
</dbReference>
<feature type="binding site" evidence="4">
    <location>
        <position position="78"/>
    </location>
    <ligand>
        <name>GTP</name>
        <dbReference type="ChEBI" id="CHEBI:37565"/>
    </ligand>
</feature>
<reference evidence="6" key="1">
    <citation type="journal article" date="2005" name="Nature">
        <title>The genome of the protist parasite Entamoeba histolytica.</title>
        <authorList>
            <person name="Loftus B."/>
            <person name="Anderson I."/>
            <person name="Davies R."/>
            <person name="Alsmark U.C."/>
            <person name="Samuelson J."/>
            <person name="Amedeo P."/>
            <person name="Roncaglia P."/>
            <person name="Berriman M."/>
            <person name="Hirt R.P."/>
            <person name="Mann B.J."/>
            <person name="Nozaki T."/>
            <person name="Suh B."/>
            <person name="Pop M."/>
            <person name="Duchene M."/>
            <person name="Ackers J."/>
            <person name="Tannich E."/>
            <person name="Leippe M."/>
            <person name="Hofer M."/>
            <person name="Bruchhaus I."/>
            <person name="Willhoeft U."/>
            <person name="Bhattacharya A."/>
            <person name="Chillingworth T."/>
            <person name="Churcher C."/>
            <person name="Hance Z."/>
            <person name="Harris B."/>
            <person name="Harris D."/>
            <person name="Jagels K."/>
            <person name="Moule S."/>
            <person name="Mungall K."/>
            <person name="Ormond D."/>
            <person name="Squares R."/>
            <person name="Whitehead S."/>
            <person name="Quail M.A."/>
            <person name="Rabbinowitsch E."/>
            <person name="Norbertczak H."/>
            <person name="Price C."/>
            <person name="Wang Z."/>
            <person name="Guillen N."/>
            <person name="Gilchrist C."/>
            <person name="Stroup S.E."/>
            <person name="Bhattacharya S."/>
            <person name="Lohia A."/>
            <person name="Foster P.G."/>
            <person name="Sicheritz-Ponten T."/>
            <person name="Weber C."/>
            <person name="Singh U."/>
            <person name="Mukherjee C."/>
            <person name="El-Sayed N.M."/>
            <person name="Petri W.A.Jr."/>
            <person name="Clark C.G."/>
            <person name="Embley T.M."/>
            <person name="Barrell B."/>
            <person name="Fraser C.M."/>
            <person name="Hall N."/>
        </authorList>
    </citation>
    <scope>NUCLEOTIDE SEQUENCE [LARGE SCALE GENOMIC DNA]</scope>
    <source>
        <strain evidence="6">HM-1:IMSS</strain>
    </source>
</reference>
<dbReference type="AlphaFoldDB" id="A0A8U0WPC2"/>
<dbReference type="GO" id="GO:0016192">
    <property type="term" value="P:vesicle-mediated transport"/>
    <property type="evidence" value="ECO:0000318"/>
    <property type="project" value="GO_Central"/>
</dbReference>
<dbReference type="GO" id="GO:0006886">
    <property type="term" value="P:intracellular protein transport"/>
    <property type="evidence" value="ECO:0000318"/>
    <property type="project" value="GO_Central"/>
</dbReference>
<dbReference type="SMART" id="SM00177">
    <property type="entry name" value="ARF"/>
    <property type="match status" value="1"/>
</dbReference>
<dbReference type="HOGENOM" id="CLU_1450225_0_0_1"/>
<dbReference type="FunFam" id="3.40.50.300:FF:003088">
    <property type="entry name" value="ADP-ribosylation factor, putative"/>
    <property type="match status" value="1"/>
</dbReference>
<dbReference type="GO" id="GO:0005525">
    <property type="term" value="F:GTP binding"/>
    <property type="evidence" value="ECO:0000318"/>
    <property type="project" value="GO_Central"/>
</dbReference>
<feature type="binding site" evidence="5">
    <location>
        <position position="56"/>
    </location>
    <ligand>
        <name>Mg(2+)</name>
        <dbReference type="ChEBI" id="CHEBI:18420"/>
    </ligand>
</feature>
<feature type="binding site" evidence="4">
    <location>
        <begin position="26"/>
        <end position="33"/>
    </location>
    <ligand>
        <name>GTP</name>
        <dbReference type="ChEBI" id="CHEBI:37565"/>
    </ligand>
</feature>
<dbReference type="PANTHER" id="PTHR45909:SF1">
    <property type="entry name" value="ADP-RIBOSYLATION FACTOR-RELATED PROTEIN 1"/>
    <property type="match status" value="1"/>
</dbReference>
<feature type="binding site" evidence="5">
    <location>
        <position position="33"/>
    </location>
    <ligand>
        <name>Mg(2+)</name>
        <dbReference type="ChEBI" id="CHEBI:18420"/>
    </ligand>
</feature>
<proteinExistence type="inferred from homology"/>
<organism evidence="6 7">
    <name type="scientific">Entamoeba histolytica (strain ATCC 30459 / HM-1:IMSS / ABRM)</name>
    <dbReference type="NCBI Taxonomy" id="294381"/>
    <lineage>
        <taxon>Eukaryota</taxon>
        <taxon>Amoebozoa</taxon>
        <taxon>Evosea</taxon>
        <taxon>Archamoebae</taxon>
        <taxon>Mastigamoebida</taxon>
        <taxon>Entamoebidae</taxon>
        <taxon>Entamoeba</taxon>
    </lineage>
</organism>
<evidence type="ECO:0000256" key="4">
    <source>
        <dbReference type="PIRSR" id="PIRSR606689-1"/>
    </source>
</evidence>
<dbReference type="InterPro" id="IPR024156">
    <property type="entry name" value="Small_GTPase_ARF"/>
</dbReference>
<dbReference type="EMBL" id="DS571205">
    <property type="protein sequence ID" value="EAL45285.1"/>
    <property type="molecule type" value="Genomic_DNA"/>
</dbReference>
<evidence type="ECO:0000313" key="6">
    <source>
        <dbReference type="EMBL" id="EAL45285.1"/>
    </source>
</evidence>
<dbReference type="InterPro" id="IPR027417">
    <property type="entry name" value="P-loop_NTPase"/>
</dbReference>
<dbReference type="NCBIfam" id="TIGR00231">
    <property type="entry name" value="small_GTP"/>
    <property type="match status" value="1"/>
</dbReference>
<comment type="similarity">
    <text evidence="1">Belongs to the small GTPase superfamily. Rho family.</text>
</comment>
<dbReference type="GO" id="GO:0005737">
    <property type="term" value="C:cytoplasm"/>
    <property type="evidence" value="ECO:0000318"/>
    <property type="project" value="GO_Central"/>
</dbReference>
<dbReference type="GeneID" id="3404961"/>
<dbReference type="PROSITE" id="PS51417">
    <property type="entry name" value="ARF"/>
    <property type="match status" value="1"/>
</dbReference>
<evidence type="ECO:0000256" key="2">
    <source>
        <dbReference type="ARBA" id="ARBA00022741"/>
    </source>
</evidence>
<name>A0A8U0WPC2_ENTH1</name>
<sequence length="187" mass="21242">MFSLAKEVVSLCKKKPNPSLKIMIVGIDGAGKTYFEEYFGSIIGHTPLQEVYEMTTIGVNTKVVQYGGFELSLWDIGGTDSFRNVWKRYLNESNCIIYCIDSSNEQRLNEAYDAFTELKRSDDKDLPVCFILTKSDQLQQTVELSVKSFITTQSCISSVKYFSIKTAQNEIPQVEDIADWCIQHALF</sequence>